<dbReference type="Gene3D" id="3.30.565.10">
    <property type="entry name" value="Histidine kinase-like ATPase, C-terminal domain"/>
    <property type="match status" value="1"/>
</dbReference>
<gene>
    <name evidence="4" type="primary">mutL</name>
    <name evidence="7" type="ORF">EDD61_10432</name>
</gene>
<dbReference type="GO" id="GO:0032300">
    <property type="term" value="C:mismatch repair complex"/>
    <property type="evidence" value="ECO:0007669"/>
    <property type="project" value="InterPro"/>
</dbReference>
<dbReference type="InterPro" id="IPR014790">
    <property type="entry name" value="MutL_C"/>
</dbReference>
<dbReference type="HAMAP" id="MF_00149">
    <property type="entry name" value="DNA_mis_repair"/>
    <property type="match status" value="1"/>
</dbReference>
<evidence type="ECO:0000313" key="7">
    <source>
        <dbReference type="EMBL" id="TCU62396.1"/>
    </source>
</evidence>
<dbReference type="GO" id="GO:0005524">
    <property type="term" value="F:ATP binding"/>
    <property type="evidence" value="ECO:0007669"/>
    <property type="project" value="InterPro"/>
</dbReference>
<dbReference type="InterPro" id="IPR014762">
    <property type="entry name" value="DNA_mismatch_repair_CS"/>
</dbReference>
<reference evidence="7 8" key="1">
    <citation type="submission" date="2019-03" db="EMBL/GenBank/DDBJ databases">
        <title>Genomic Encyclopedia of Type Strains, Phase IV (KMG-IV): sequencing the most valuable type-strain genomes for metagenomic binning, comparative biology and taxonomic classification.</title>
        <authorList>
            <person name="Goeker M."/>
        </authorList>
    </citation>
    <scope>NUCLEOTIDE SEQUENCE [LARGE SCALE GENOMIC DNA]</scope>
    <source>
        <strain evidence="7 8">DSM 29481</strain>
    </source>
</reference>
<dbReference type="SUPFAM" id="SSF55874">
    <property type="entry name" value="ATPase domain of HSP90 chaperone/DNA topoisomerase II/histidine kinase"/>
    <property type="match status" value="1"/>
</dbReference>
<dbReference type="RefSeq" id="WP_132224021.1">
    <property type="nucleotide sequence ID" value="NZ_JANKBG010000004.1"/>
</dbReference>
<keyword evidence="8" id="KW-1185">Reference proteome</keyword>
<dbReference type="EMBL" id="SMBP01000004">
    <property type="protein sequence ID" value="TCU62396.1"/>
    <property type="molecule type" value="Genomic_DNA"/>
</dbReference>
<comment type="function">
    <text evidence="4">This protein is involved in the repair of mismatches in DNA. It is required for dam-dependent methyl-directed DNA mismatch repair. May act as a 'molecular matchmaker', a protein that promotes the formation of a stable complex between two or more DNA-binding proteins in an ATP-dependent manner without itself being part of a final effector complex.</text>
</comment>
<dbReference type="SMART" id="SM01340">
    <property type="entry name" value="DNA_mis_repair"/>
    <property type="match status" value="1"/>
</dbReference>
<keyword evidence="3 4" id="KW-0234">DNA repair</keyword>
<dbReference type="Pfam" id="PF13589">
    <property type="entry name" value="HATPase_c_3"/>
    <property type="match status" value="1"/>
</dbReference>
<protein>
    <recommendedName>
        <fullName evidence="4">DNA mismatch repair protein MutL</fullName>
    </recommendedName>
</protein>
<proteinExistence type="inferred from homology"/>
<dbReference type="CDD" id="cd00782">
    <property type="entry name" value="MutL_Trans"/>
    <property type="match status" value="1"/>
</dbReference>
<evidence type="ECO:0000259" key="6">
    <source>
        <dbReference type="SMART" id="SM01340"/>
    </source>
</evidence>
<evidence type="ECO:0000256" key="3">
    <source>
        <dbReference type="ARBA" id="ARBA00023204"/>
    </source>
</evidence>
<dbReference type="Gene3D" id="3.30.1370.100">
    <property type="entry name" value="MutL, C-terminal domain, regulatory subdomain"/>
    <property type="match status" value="1"/>
</dbReference>
<dbReference type="SUPFAM" id="SSF54211">
    <property type="entry name" value="Ribosomal protein S5 domain 2-like"/>
    <property type="match status" value="1"/>
</dbReference>
<organism evidence="7 8">
    <name type="scientific">Longicatena caecimuris</name>
    <dbReference type="NCBI Taxonomy" id="1796635"/>
    <lineage>
        <taxon>Bacteria</taxon>
        <taxon>Bacillati</taxon>
        <taxon>Bacillota</taxon>
        <taxon>Erysipelotrichia</taxon>
        <taxon>Erysipelotrichales</taxon>
        <taxon>Erysipelotrichaceae</taxon>
        <taxon>Longicatena</taxon>
    </lineage>
</organism>
<dbReference type="InterPro" id="IPR014721">
    <property type="entry name" value="Ribsml_uS5_D2-typ_fold_subgr"/>
</dbReference>
<dbReference type="SUPFAM" id="SSF118116">
    <property type="entry name" value="DNA mismatch repair protein MutL"/>
    <property type="match status" value="1"/>
</dbReference>
<dbReference type="InterPro" id="IPR020667">
    <property type="entry name" value="DNA_mismatch_repair_MutL"/>
</dbReference>
<dbReference type="FunFam" id="3.30.565.10:FF:000003">
    <property type="entry name" value="DNA mismatch repair endonuclease MutL"/>
    <property type="match status" value="1"/>
</dbReference>
<evidence type="ECO:0000256" key="4">
    <source>
        <dbReference type="HAMAP-Rule" id="MF_00149"/>
    </source>
</evidence>
<dbReference type="Proteomes" id="UP000295773">
    <property type="component" value="Unassembled WGS sequence"/>
</dbReference>
<dbReference type="GO" id="GO:0030983">
    <property type="term" value="F:mismatched DNA binding"/>
    <property type="evidence" value="ECO:0007669"/>
    <property type="project" value="InterPro"/>
</dbReference>
<evidence type="ECO:0000256" key="2">
    <source>
        <dbReference type="ARBA" id="ARBA00022763"/>
    </source>
</evidence>
<dbReference type="InterPro" id="IPR002099">
    <property type="entry name" value="MutL/Mlh/PMS"/>
</dbReference>
<dbReference type="InterPro" id="IPR038973">
    <property type="entry name" value="MutL/Mlh/Pms-like"/>
</dbReference>
<dbReference type="InterPro" id="IPR037198">
    <property type="entry name" value="MutL_C_sf"/>
</dbReference>
<keyword evidence="2 4" id="KW-0227">DNA damage</keyword>
<dbReference type="PROSITE" id="PS00058">
    <property type="entry name" value="DNA_MISMATCH_REPAIR_1"/>
    <property type="match status" value="1"/>
</dbReference>
<dbReference type="Pfam" id="PF08676">
    <property type="entry name" value="MutL_C"/>
    <property type="match status" value="1"/>
</dbReference>
<dbReference type="InterPro" id="IPR020568">
    <property type="entry name" value="Ribosomal_Su5_D2-typ_SF"/>
</dbReference>
<dbReference type="InterPro" id="IPR042121">
    <property type="entry name" value="MutL_C_regsub"/>
</dbReference>
<dbReference type="SMART" id="SM00853">
    <property type="entry name" value="MutL_C"/>
    <property type="match status" value="1"/>
</dbReference>
<dbReference type="InterPro" id="IPR013507">
    <property type="entry name" value="DNA_mismatch_S5_2-like"/>
</dbReference>
<sequence length="688" mass="78631">MGKINRLDEHLSNMIAAGEVVERPMGIVKELVENCIDASASHVEIQILQGGIDTITIIDDGIGMDAEDATLAFERHATSKLKEVNDLWNIHTMGFRGEALPSIASVSHVILRTNNGTDATEVEINYGTLVSAKPCGTPKGTMIEVKNLFQKTPARFKHLKSPQYEFSLISDVVQKFALSHPEIGFVLSHDGRTVFKTRGNGSLLEVLMQIYGRDSAKTAIALDGNDMDYHIGGFIMQPNFNRATKYYMLLYINGRMIRNYHLQKAVMDAYAPYLPKERYPIAIINMEMDAQLVDVNVHPSKWEIRLSKEKQLEKLVYETISNALKEHLQVPKVNVNREKKIKVEMPEMQLTYERDDKVKKLHDEVNESFANPKDVPPLNMEQLKVDIEKSKEEAHIKYPQPIKRECITETKETETIYKIRDAVDTKQKQTHNVGIKQQPGNEEKEQVKEQEMLTPSTANVEQAFHPHMETSKLEVPKKQVQTMEQSDLIHKKPRNPSLPQLRVIGQFHNCYIIAEGEKGLYIIDQHAAQERYHYEVIRESILAGQNDAQPLLLPITIEASVSAIMQLEDLNKVMEQLGIHLESFGEKTLVCRELPVWMKDVEEAAFLQDMIDIWERDKALSLEKLRKHAIATMACHSSIRFNRSLTMEEMNRVIEDLGKCEQPFHCPHGRPTLICMEEKDLIHDFERG</sequence>
<dbReference type="NCBIfam" id="TIGR00585">
    <property type="entry name" value="mutl"/>
    <property type="match status" value="1"/>
</dbReference>
<name>A0A4R3TLB7_9FIRM</name>
<dbReference type="GO" id="GO:0140664">
    <property type="term" value="F:ATP-dependent DNA damage sensor activity"/>
    <property type="evidence" value="ECO:0007669"/>
    <property type="project" value="InterPro"/>
</dbReference>
<evidence type="ECO:0000256" key="1">
    <source>
        <dbReference type="ARBA" id="ARBA00006082"/>
    </source>
</evidence>
<dbReference type="GO" id="GO:0016887">
    <property type="term" value="F:ATP hydrolysis activity"/>
    <property type="evidence" value="ECO:0007669"/>
    <property type="project" value="InterPro"/>
</dbReference>
<dbReference type="InterPro" id="IPR042120">
    <property type="entry name" value="MutL_C_dimsub"/>
</dbReference>
<dbReference type="Gene3D" id="3.30.1540.20">
    <property type="entry name" value="MutL, C-terminal domain, dimerisation subdomain"/>
    <property type="match status" value="1"/>
</dbReference>
<dbReference type="PANTHER" id="PTHR10073:SF12">
    <property type="entry name" value="DNA MISMATCH REPAIR PROTEIN MLH1"/>
    <property type="match status" value="1"/>
</dbReference>
<dbReference type="CDD" id="cd16926">
    <property type="entry name" value="HATPase_MutL-MLH-PMS-like"/>
    <property type="match status" value="1"/>
</dbReference>
<dbReference type="Pfam" id="PF01119">
    <property type="entry name" value="DNA_mis_repair"/>
    <property type="match status" value="1"/>
</dbReference>
<comment type="similarity">
    <text evidence="1 4">Belongs to the DNA mismatch repair MutL/HexB family.</text>
</comment>
<dbReference type="AlphaFoldDB" id="A0A4R3TLB7"/>
<feature type="domain" description="MutL C-terminal dimerisation" evidence="5">
    <location>
        <begin position="503"/>
        <end position="645"/>
    </location>
</feature>
<evidence type="ECO:0000259" key="5">
    <source>
        <dbReference type="SMART" id="SM00853"/>
    </source>
</evidence>
<evidence type="ECO:0000313" key="8">
    <source>
        <dbReference type="Proteomes" id="UP000295773"/>
    </source>
</evidence>
<accession>A0A4R3TLB7</accession>
<comment type="caution">
    <text evidence="7">The sequence shown here is derived from an EMBL/GenBank/DDBJ whole genome shotgun (WGS) entry which is preliminary data.</text>
</comment>
<dbReference type="GO" id="GO:0006298">
    <property type="term" value="P:mismatch repair"/>
    <property type="evidence" value="ECO:0007669"/>
    <property type="project" value="UniProtKB-UniRule"/>
</dbReference>
<dbReference type="PANTHER" id="PTHR10073">
    <property type="entry name" value="DNA MISMATCH REPAIR PROTEIN MLH, PMS, MUTL"/>
    <property type="match status" value="1"/>
</dbReference>
<dbReference type="InterPro" id="IPR036890">
    <property type="entry name" value="HATPase_C_sf"/>
</dbReference>
<dbReference type="Gene3D" id="3.30.230.10">
    <property type="match status" value="1"/>
</dbReference>
<feature type="domain" description="DNA mismatch repair protein S5" evidence="6">
    <location>
        <begin position="207"/>
        <end position="325"/>
    </location>
</feature>